<dbReference type="InterPro" id="IPR007630">
    <property type="entry name" value="RNA_pol_sigma70_r4"/>
</dbReference>
<dbReference type="SUPFAM" id="SSF88659">
    <property type="entry name" value="Sigma3 and sigma4 domains of RNA polymerase sigma factors"/>
    <property type="match status" value="1"/>
</dbReference>
<dbReference type="GO" id="GO:0003700">
    <property type="term" value="F:DNA-binding transcription factor activity"/>
    <property type="evidence" value="ECO:0007669"/>
    <property type="project" value="InterPro"/>
</dbReference>
<keyword evidence="3" id="KW-1185">Reference proteome</keyword>
<organism evidence="2 3">
    <name type="scientific">Niallia taxi</name>
    <dbReference type="NCBI Taxonomy" id="2499688"/>
    <lineage>
        <taxon>Bacteria</taxon>
        <taxon>Bacillati</taxon>
        <taxon>Bacillota</taxon>
        <taxon>Bacilli</taxon>
        <taxon>Bacillales</taxon>
        <taxon>Bacillaceae</taxon>
        <taxon>Niallia</taxon>
    </lineage>
</organism>
<dbReference type="EMBL" id="RZTZ01000012">
    <property type="protein sequence ID" value="RVT58529.1"/>
    <property type="molecule type" value="Genomic_DNA"/>
</dbReference>
<evidence type="ECO:0000313" key="3">
    <source>
        <dbReference type="Proteomes" id="UP000288024"/>
    </source>
</evidence>
<comment type="caution">
    <text evidence="2">The sequence shown here is derived from an EMBL/GenBank/DDBJ whole genome shotgun (WGS) entry which is preliminary data.</text>
</comment>
<reference evidence="2 3" key="1">
    <citation type="submission" date="2019-01" db="EMBL/GenBank/DDBJ databases">
        <title>Bacillus sp. M5HDSG1-1, whole genome shotgun sequence.</title>
        <authorList>
            <person name="Tuo L."/>
        </authorList>
    </citation>
    <scope>NUCLEOTIDE SEQUENCE [LARGE SCALE GENOMIC DNA]</scope>
    <source>
        <strain evidence="2 3">M5HDSG1-1</strain>
    </source>
</reference>
<name>A0A437K5X5_9BACI</name>
<dbReference type="RefSeq" id="WP_127740695.1">
    <property type="nucleotide sequence ID" value="NZ_RZTZ01000012.1"/>
</dbReference>
<gene>
    <name evidence="2" type="ORF">EM808_21645</name>
</gene>
<protein>
    <submittedName>
        <fullName evidence="2">Sigma-70 family RNA polymerase sigma factor</fullName>
    </submittedName>
</protein>
<dbReference type="AlphaFoldDB" id="A0A437K5X5"/>
<proteinExistence type="predicted"/>
<dbReference type="InterPro" id="IPR013324">
    <property type="entry name" value="RNA_pol_sigma_r3/r4-like"/>
</dbReference>
<evidence type="ECO:0000259" key="1">
    <source>
        <dbReference type="Pfam" id="PF04545"/>
    </source>
</evidence>
<accession>A0A437K5X5</accession>
<sequence>MFEESVDEVARFMEENKDFMENVIVQGFLQEKRNFKLFKDAVCHPSKENKDKVDEAFKKYYFTIRFTSYISSSIHFSALNFYKKINLREKRFPLLFDADAEDGGKSYKDYMEDPTSNFEIYAESEGIRESITEYIADPLLYAAIQSLSNAQKTVLYYAYIKKLNDTEIGAVIQKTQQNVSKSHQNALKKIYSYMARKKGGM</sequence>
<dbReference type="Pfam" id="PF04545">
    <property type="entry name" value="Sigma70_r4"/>
    <property type="match status" value="1"/>
</dbReference>
<dbReference type="Gene3D" id="1.20.140.160">
    <property type="match status" value="1"/>
</dbReference>
<evidence type="ECO:0000313" key="2">
    <source>
        <dbReference type="EMBL" id="RVT58529.1"/>
    </source>
</evidence>
<feature type="domain" description="RNA polymerase sigma-70 region 4" evidence="1">
    <location>
        <begin position="143"/>
        <end position="190"/>
    </location>
</feature>
<dbReference type="Proteomes" id="UP000288024">
    <property type="component" value="Unassembled WGS sequence"/>
</dbReference>
<dbReference type="GO" id="GO:0006352">
    <property type="term" value="P:DNA-templated transcription initiation"/>
    <property type="evidence" value="ECO:0007669"/>
    <property type="project" value="InterPro"/>
</dbReference>